<dbReference type="AlphaFoldDB" id="A0A381WZC9"/>
<evidence type="ECO:0000313" key="4">
    <source>
        <dbReference type="EMBL" id="SVA57909.1"/>
    </source>
</evidence>
<dbReference type="PANTHER" id="PTHR24321:SF11">
    <property type="entry name" value="BLR0893 PROTEIN"/>
    <property type="match status" value="1"/>
</dbReference>
<name>A0A381WZC9_9ZZZZ</name>
<dbReference type="InterPro" id="IPR036291">
    <property type="entry name" value="NAD(P)-bd_dom_sf"/>
</dbReference>
<reference evidence="4" key="1">
    <citation type="submission" date="2018-05" db="EMBL/GenBank/DDBJ databases">
        <authorList>
            <person name="Lanie J.A."/>
            <person name="Ng W.-L."/>
            <person name="Kazmierczak K.M."/>
            <person name="Andrzejewski T.M."/>
            <person name="Davidsen T.M."/>
            <person name="Wayne K.J."/>
            <person name="Tettelin H."/>
            <person name="Glass J.I."/>
            <person name="Rusch D."/>
            <person name="Podicherti R."/>
            <person name="Tsui H.-C.T."/>
            <person name="Winkler M.E."/>
        </authorList>
    </citation>
    <scope>NUCLEOTIDE SEQUENCE</scope>
</reference>
<feature type="region of interest" description="Disordered" evidence="3">
    <location>
        <begin position="193"/>
        <end position="215"/>
    </location>
</feature>
<evidence type="ECO:0008006" key="5">
    <source>
        <dbReference type="Google" id="ProtNLM"/>
    </source>
</evidence>
<gene>
    <name evidence="4" type="ORF">METZ01_LOCUS110763</name>
</gene>
<dbReference type="GO" id="GO:0016491">
    <property type="term" value="F:oxidoreductase activity"/>
    <property type="evidence" value="ECO:0007669"/>
    <property type="project" value="UniProtKB-KW"/>
</dbReference>
<evidence type="ECO:0000256" key="1">
    <source>
        <dbReference type="ARBA" id="ARBA00006484"/>
    </source>
</evidence>
<dbReference type="PANTHER" id="PTHR24321">
    <property type="entry name" value="DEHYDROGENASES, SHORT CHAIN"/>
    <property type="match status" value="1"/>
</dbReference>
<sequence>MRLRDKVAIVTGGARGMGSAESIMFANEGAKVVIADIRREMGEDVAHKIRKNGGTAEFIWLDVTSEEQWKSLLVRTISLYGKLDILVNNAGITGRDSVISTSEEQWDQIMDVNAKGVFFGCKHSIPYMIKNGKGSIINISSEMGLVGSAMGSPAYSASKGAVTIFTKSAALRHAKDNIRINSVHPGPIDTPMLKESSLKRSDKSKTVLNPTPMGRQGTPDEVAFGVLFLASDESSYVTGSELVIDGGYLAE</sequence>
<dbReference type="Pfam" id="PF13561">
    <property type="entry name" value="adh_short_C2"/>
    <property type="match status" value="1"/>
</dbReference>
<keyword evidence="2" id="KW-0560">Oxidoreductase</keyword>
<dbReference type="InterPro" id="IPR002347">
    <property type="entry name" value="SDR_fam"/>
</dbReference>
<dbReference type="EMBL" id="UINC01013397">
    <property type="protein sequence ID" value="SVA57909.1"/>
    <property type="molecule type" value="Genomic_DNA"/>
</dbReference>
<dbReference type="PRINTS" id="PR00080">
    <property type="entry name" value="SDRFAMILY"/>
</dbReference>
<dbReference type="SUPFAM" id="SSF51735">
    <property type="entry name" value="NAD(P)-binding Rossmann-fold domains"/>
    <property type="match status" value="1"/>
</dbReference>
<organism evidence="4">
    <name type="scientific">marine metagenome</name>
    <dbReference type="NCBI Taxonomy" id="408172"/>
    <lineage>
        <taxon>unclassified sequences</taxon>
        <taxon>metagenomes</taxon>
        <taxon>ecological metagenomes</taxon>
    </lineage>
</organism>
<dbReference type="NCBIfam" id="NF005559">
    <property type="entry name" value="PRK07231.1"/>
    <property type="match status" value="1"/>
</dbReference>
<dbReference type="Gene3D" id="3.40.50.720">
    <property type="entry name" value="NAD(P)-binding Rossmann-like Domain"/>
    <property type="match status" value="1"/>
</dbReference>
<protein>
    <recommendedName>
        <fullName evidence="5">Cyclopentanol dehydrogenase</fullName>
    </recommendedName>
</protein>
<comment type="similarity">
    <text evidence="1">Belongs to the short-chain dehydrogenases/reductases (SDR) family.</text>
</comment>
<accession>A0A381WZC9</accession>
<feature type="compositionally biased region" description="Basic and acidic residues" evidence="3">
    <location>
        <begin position="196"/>
        <end position="205"/>
    </location>
</feature>
<dbReference type="PRINTS" id="PR00081">
    <property type="entry name" value="GDHRDH"/>
</dbReference>
<dbReference type="FunFam" id="3.40.50.720:FF:000084">
    <property type="entry name" value="Short-chain dehydrogenase reductase"/>
    <property type="match status" value="1"/>
</dbReference>
<evidence type="ECO:0000256" key="3">
    <source>
        <dbReference type="SAM" id="MobiDB-lite"/>
    </source>
</evidence>
<proteinExistence type="inferred from homology"/>
<evidence type="ECO:0000256" key="2">
    <source>
        <dbReference type="ARBA" id="ARBA00023002"/>
    </source>
</evidence>